<dbReference type="PANTHER" id="PTHR12904:SF23">
    <property type="entry name" value="PROTEIN ZER-1 HOMOLOG"/>
    <property type="match status" value="1"/>
</dbReference>
<dbReference type="InterPro" id="IPR051341">
    <property type="entry name" value="Zyg-11_UBL_adapter"/>
</dbReference>
<dbReference type="EMBL" id="UZAE01000614">
    <property type="protein sequence ID" value="VDN97407.1"/>
    <property type="molecule type" value="Genomic_DNA"/>
</dbReference>
<feature type="compositionally biased region" description="Acidic residues" evidence="1">
    <location>
        <begin position="441"/>
        <end position="453"/>
    </location>
</feature>
<dbReference type="Gene3D" id="3.80.10.10">
    <property type="entry name" value="Ribonuclease Inhibitor"/>
    <property type="match status" value="1"/>
</dbReference>
<protein>
    <submittedName>
        <fullName evidence="5">F-box domain-containing protein</fullName>
    </submittedName>
</protein>
<feature type="region of interest" description="Disordered" evidence="1">
    <location>
        <begin position="409"/>
        <end position="469"/>
    </location>
</feature>
<evidence type="ECO:0000256" key="1">
    <source>
        <dbReference type="SAM" id="MobiDB-lite"/>
    </source>
</evidence>
<evidence type="ECO:0000259" key="2">
    <source>
        <dbReference type="Pfam" id="PF25013"/>
    </source>
</evidence>
<evidence type="ECO:0000313" key="3">
    <source>
        <dbReference type="EMBL" id="VDN97407.1"/>
    </source>
</evidence>
<organism evidence="5">
    <name type="scientific">Rodentolepis nana</name>
    <name type="common">Dwarf tapeworm</name>
    <name type="synonym">Hymenolepis nana</name>
    <dbReference type="NCBI Taxonomy" id="102285"/>
    <lineage>
        <taxon>Eukaryota</taxon>
        <taxon>Metazoa</taxon>
        <taxon>Spiralia</taxon>
        <taxon>Lophotrochozoa</taxon>
        <taxon>Platyhelminthes</taxon>
        <taxon>Cestoda</taxon>
        <taxon>Eucestoda</taxon>
        <taxon>Cyclophyllidea</taxon>
        <taxon>Hymenolepididae</taxon>
        <taxon>Rodentolepis</taxon>
    </lineage>
</organism>
<dbReference type="InterPro" id="IPR056845">
    <property type="entry name" value="LRR_Zer-1"/>
</dbReference>
<dbReference type="SUPFAM" id="SSF52047">
    <property type="entry name" value="RNI-like"/>
    <property type="match status" value="1"/>
</dbReference>
<proteinExistence type="predicted"/>
<evidence type="ECO:0000313" key="5">
    <source>
        <dbReference type="WBParaSite" id="HNAJ_0000154901-mRNA-1"/>
    </source>
</evidence>
<dbReference type="OrthoDB" id="5783533at2759"/>
<dbReference type="AlphaFoldDB" id="A0A0R3T3G7"/>
<dbReference type="Proteomes" id="UP000278807">
    <property type="component" value="Unassembled WGS sequence"/>
</dbReference>
<feature type="compositionally biased region" description="Acidic residues" evidence="1">
    <location>
        <begin position="421"/>
        <end position="430"/>
    </location>
</feature>
<feature type="compositionally biased region" description="Acidic residues" evidence="1">
    <location>
        <begin position="547"/>
        <end position="581"/>
    </location>
</feature>
<dbReference type="WBParaSite" id="HNAJ_0000154901-mRNA-1">
    <property type="protein sequence ID" value="HNAJ_0000154901-mRNA-1"/>
    <property type="gene ID" value="HNAJ_0000154901"/>
</dbReference>
<dbReference type="InterPro" id="IPR032675">
    <property type="entry name" value="LRR_dom_sf"/>
</dbReference>
<feature type="region of interest" description="Disordered" evidence="1">
    <location>
        <begin position="529"/>
        <end position="581"/>
    </location>
</feature>
<dbReference type="PANTHER" id="PTHR12904">
    <property type="match status" value="1"/>
</dbReference>
<sequence>MYFHNFESLAVVRSVCRLSVMEDKNTTESGKGRVRSLKELCAESIAKNLTAVATHCSDCAVAKLRWRFPHSGYRIASPGADMIMKKLADLRILTSERLALFSKDQVNLHCITLRDSLEWASVSSILRDFTLFDVTARNSTCVRMEDIAWHFNESTIENLHTLKLVNMGIGESKYPMIAALAQLQNLRHLDISQSSFDNDCLYNLTRALTRLQYLDISETAVTDITFLVELRENLTSLKMHGLKINERSLCEAALSTILELKELRVLDISRTLQRPYHRFPAVGQLIEPGRFPHLEYFDMSGNLFGLTVKDVETFITNNMNLKFLGVAHGIDQLGIGRLPTKYPNIELVVKVLKEVLENTGNVYMKAVRLIRERLVRGALSEITTEVLTEIVNYALFIMEFHWGGRHDDDDDSNRENVMIDGNDDNDADGDNLDKNSSGYDADNDGEGDEEETNTEPSIEHDEFDDSGDLNHKAASTVLYNNIEDDRRPYDYLLFYLHGGLSDVTSSNHGDYYNPDKTADGDVEDNSLLLSDDSDSTYVPSSPSIYDDYYEDDDDDDFSGSYDYESEEYSSDESDAEDEDEADDRYLTYGHSKEGIFIKFLKTIFRVGRVKYEYIRISLAVCKVLKYSDESETRDHALRLLLDICGRMPKSILTELAIHSTLMETLIKCAVEMHFSEEFVVEWITGRNDKKLSYLGHPFRQMDGNGYLIFSILKKMLWSGHEVQKRFVQCGGFEVCQEIQKAIYSDDELDELYFVTFKVREILIRESIDYTDSD</sequence>
<evidence type="ECO:0000313" key="4">
    <source>
        <dbReference type="Proteomes" id="UP000278807"/>
    </source>
</evidence>
<accession>A0A0R3T3G7</accession>
<reference evidence="5" key="1">
    <citation type="submission" date="2017-02" db="UniProtKB">
        <authorList>
            <consortium name="WormBaseParasite"/>
        </authorList>
    </citation>
    <scope>IDENTIFICATION</scope>
</reference>
<reference evidence="3 4" key="2">
    <citation type="submission" date="2018-11" db="EMBL/GenBank/DDBJ databases">
        <authorList>
            <consortium name="Pathogen Informatics"/>
        </authorList>
    </citation>
    <scope>NUCLEOTIDE SEQUENCE [LARGE SCALE GENOMIC DNA]</scope>
</reference>
<gene>
    <name evidence="3" type="ORF">HNAJ_LOCUS1548</name>
</gene>
<keyword evidence="4" id="KW-1185">Reference proteome</keyword>
<name>A0A0R3T3G7_RODNA</name>
<dbReference type="Pfam" id="PF25013">
    <property type="entry name" value="LRR_Zer-1"/>
    <property type="match status" value="1"/>
</dbReference>
<feature type="domain" description="Zer-1-like leucine-rich repeats region" evidence="2">
    <location>
        <begin position="139"/>
        <end position="222"/>
    </location>
</feature>